<feature type="compositionally biased region" description="Basic residues" evidence="1">
    <location>
        <begin position="1"/>
        <end position="10"/>
    </location>
</feature>
<feature type="compositionally biased region" description="Pro residues" evidence="1">
    <location>
        <begin position="598"/>
        <end position="613"/>
    </location>
</feature>
<feature type="compositionally biased region" description="Acidic residues" evidence="1">
    <location>
        <begin position="35"/>
        <end position="48"/>
    </location>
</feature>
<evidence type="ECO:0000313" key="3">
    <source>
        <dbReference type="Proteomes" id="UP001161757"/>
    </source>
</evidence>
<feature type="region of interest" description="Disordered" evidence="1">
    <location>
        <begin position="196"/>
        <end position="413"/>
    </location>
</feature>
<feature type="compositionally biased region" description="Low complexity" evidence="1">
    <location>
        <begin position="94"/>
        <end position="118"/>
    </location>
</feature>
<feature type="compositionally biased region" description="Acidic residues" evidence="1">
    <location>
        <begin position="346"/>
        <end position="375"/>
    </location>
</feature>
<comment type="caution">
    <text evidence="2">The sequence shown here is derived from an EMBL/GenBank/DDBJ whole genome shotgun (WGS) entry which is preliminary data.</text>
</comment>
<evidence type="ECO:0000313" key="2">
    <source>
        <dbReference type="EMBL" id="KAJ8994082.1"/>
    </source>
</evidence>
<gene>
    <name evidence="2" type="ORF">HRR80_002577</name>
</gene>
<feature type="region of interest" description="Disordered" evidence="1">
    <location>
        <begin position="506"/>
        <end position="657"/>
    </location>
</feature>
<feature type="compositionally biased region" description="Acidic residues" evidence="1">
    <location>
        <begin position="526"/>
        <end position="540"/>
    </location>
</feature>
<dbReference type="AlphaFoldDB" id="A0AAN6IX94"/>
<dbReference type="EMBL" id="JAJGCB010000003">
    <property type="protein sequence ID" value="KAJ8994082.1"/>
    <property type="molecule type" value="Genomic_DNA"/>
</dbReference>
<feature type="compositionally biased region" description="Acidic residues" evidence="1">
    <location>
        <begin position="386"/>
        <end position="403"/>
    </location>
</feature>
<feature type="compositionally biased region" description="Basic and acidic residues" evidence="1">
    <location>
        <begin position="307"/>
        <end position="345"/>
    </location>
</feature>
<proteinExistence type="predicted"/>
<organism evidence="2 3">
    <name type="scientific">Exophiala dermatitidis</name>
    <name type="common">Black yeast-like fungus</name>
    <name type="synonym">Wangiella dermatitidis</name>
    <dbReference type="NCBI Taxonomy" id="5970"/>
    <lineage>
        <taxon>Eukaryota</taxon>
        <taxon>Fungi</taxon>
        <taxon>Dikarya</taxon>
        <taxon>Ascomycota</taxon>
        <taxon>Pezizomycotina</taxon>
        <taxon>Eurotiomycetes</taxon>
        <taxon>Chaetothyriomycetidae</taxon>
        <taxon>Chaetothyriales</taxon>
        <taxon>Herpotrichiellaceae</taxon>
        <taxon>Exophiala</taxon>
    </lineage>
</organism>
<name>A0AAN6IX94_EXODE</name>
<feature type="region of interest" description="Disordered" evidence="1">
    <location>
        <begin position="1"/>
        <end position="164"/>
    </location>
</feature>
<feature type="region of interest" description="Disordered" evidence="1">
    <location>
        <begin position="427"/>
        <end position="455"/>
    </location>
</feature>
<protein>
    <submittedName>
        <fullName evidence="2">Uncharacterized protein</fullName>
    </submittedName>
</protein>
<feature type="compositionally biased region" description="Polar residues" evidence="1">
    <location>
        <begin position="432"/>
        <end position="446"/>
    </location>
</feature>
<accession>A0AAN6IX94</accession>
<sequence>MSHHQKHRRDDHRTSSAMQSLLKMFNLSNAPTVPLDEEELSGEADEPPDDRLSPLNTQFSRDALYGRSTAPINPRRESLLTRAIMAESKHEETSTVSTSVSRGLSTTSSHSTGSMASTAELTSDGDVTSPSRSTTPSPPPPPGRFSQLLGHRKQGLPTSKVVIAPVTKDDKPAVADVGEAAVEKTLGRKRCIMFACAEPDSEKSKDNVSSTKEASAEPEVPKRKCMLTFACPTRPSSDEKTPASSKLGVEQKSSRRPSPAPTPASTRRANSGSADLSGRSVETAKPSSPERLRPNPPPHQPSFHEFGSSHDETDSWVDRPTTHKTKLTLDDCMKKEIRIRDIGREAEEEAEEEEREQEELEAELDDNDNEDDFAPSDDGTASDGGNESDDEGGFADSDDESDAGSDYQFWAPSNNFARGSMEHMNLRHFSSRQHSPASSIESSTHWGSPHLHSRRRQIQRWRQRAGQAVRMRPGTPELPDSTDFVCGTLDEDRPLEAAYISCREQKKREKHIPVPQDIDPSFPTTDPDEEEDECDEEDVDELHHSSDGARWLQGQFTGFESDTRGRRKSPVLSPGPHSPMGQAALHSRPEHRRGTLRSPPPPKHAVARSPPPARKLFGHSPTRLRSPPPARLRSPRGSPTYVGFPARMGTRGLAQRPNMERTASLPDTPNPFFKNFNIGSPSISNVASGAVTPVPEGVPRLDMHVRGPVDIVMGLEKKRQKRKQKYLRQHCRKMKEQAERRPAPGRGAERMKELGLECAERMKGYGVGQQTQLVLSL</sequence>
<dbReference type="InterPro" id="IPR018853">
    <property type="entry name" value="DUF2457"/>
</dbReference>
<feature type="compositionally biased region" description="Low complexity" evidence="1">
    <location>
        <begin position="620"/>
        <end position="639"/>
    </location>
</feature>
<evidence type="ECO:0000256" key="1">
    <source>
        <dbReference type="SAM" id="MobiDB-lite"/>
    </source>
</evidence>
<reference evidence="2" key="1">
    <citation type="submission" date="2023-01" db="EMBL/GenBank/DDBJ databases">
        <title>Exophiala dermititidis isolated from Cystic Fibrosis Patient.</title>
        <authorList>
            <person name="Kurbessoian T."/>
            <person name="Crocker A."/>
            <person name="Murante D."/>
            <person name="Hogan D.A."/>
            <person name="Stajich J.E."/>
        </authorList>
    </citation>
    <scope>NUCLEOTIDE SEQUENCE</scope>
    <source>
        <strain evidence="2">Ex8</strain>
    </source>
</reference>
<dbReference type="Pfam" id="PF10446">
    <property type="entry name" value="DUF2457"/>
    <property type="match status" value="1"/>
</dbReference>
<dbReference type="Proteomes" id="UP001161757">
    <property type="component" value="Unassembled WGS sequence"/>
</dbReference>